<keyword evidence="2" id="KW-1185">Reference proteome</keyword>
<dbReference type="Proteomes" id="UP000249390">
    <property type="component" value="Unassembled WGS sequence"/>
</dbReference>
<protein>
    <submittedName>
        <fullName evidence="1">Uncharacterized protein</fullName>
    </submittedName>
</protein>
<dbReference type="EMBL" id="NQVE01000201">
    <property type="protein sequence ID" value="RAL39179.1"/>
    <property type="molecule type" value="Genomic_DNA"/>
</dbReference>
<evidence type="ECO:0000313" key="1">
    <source>
        <dbReference type="EMBL" id="RAL39179.1"/>
    </source>
</evidence>
<comment type="caution">
    <text evidence="1">The sequence shown here is derived from an EMBL/GenBank/DDBJ whole genome shotgun (WGS) entry which is preliminary data.</text>
</comment>
<sequence>MKGVFHSRCVLWRLASAILAIQIWNHPWILQIMKENIDATKLEDTVENFIVEDCSSDENRDNIDIPSGAF</sequence>
<proteinExistence type="predicted"/>
<evidence type="ECO:0000313" key="2">
    <source>
        <dbReference type="Proteomes" id="UP000249390"/>
    </source>
</evidence>
<name>A0A328D474_9ASTE</name>
<gene>
    <name evidence="1" type="ORF">DM860_018007</name>
</gene>
<dbReference type="AlphaFoldDB" id="A0A328D474"/>
<organism evidence="1 2">
    <name type="scientific">Cuscuta australis</name>
    <dbReference type="NCBI Taxonomy" id="267555"/>
    <lineage>
        <taxon>Eukaryota</taxon>
        <taxon>Viridiplantae</taxon>
        <taxon>Streptophyta</taxon>
        <taxon>Embryophyta</taxon>
        <taxon>Tracheophyta</taxon>
        <taxon>Spermatophyta</taxon>
        <taxon>Magnoliopsida</taxon>
        <taxon>eudicotyledons</taxon>
        <taxon>Gunneridae</taxon>
        <taxon>Pentapetalae</taxon>
        <taxon>asterids</taxon>
        <taxon>lamiids</taxon>
        <taxon>Solanales</taxon>
        <taxon>Convolvulaceae</taxon>
        <taxon>Cuscuteae</taxon>
        <taxon>Cuscuta</taxon>
        <taxon>Cuscuta subgen. Grammica</taxon>
        <taxon>Cuscuta sect. Cleistogrammica</taxon>
    </lineage>
</organism>
<reference evidence="1 2" key="1">
    <citation type="submission" date="2018-06" db="EMBL/GenBank/DDBJ databases">
        <title>The Genome of Cuscuta australis (Dodder) Provides Insight into the Evolution of Plant Parasitism.</title>
        <authorList>
            <person name="Liu H."/>
        </authorList>
    </citation>
    <scope>NUCLEOTIDE SEQUENCE [LARGE SCALE GENOMIC DNA]</scope>
    <source>
        <strain evidence="2">cv. Yunnan</strain>
        <tissue evidence="1">Vines</tissue>
    </source>
</reference>
<accession>A0A328D474</accession>